<dbReference type="InterPro" id="IPR027417">
    <property type="entry name" value="P-loop_NTPase"/>
</dbReference>
<evidence type="ECO:0000313" key="3">
    <source>
        <dbReference type="EMBL" id="MDW8645404.1"/>
    </source>
</evidence>
<reference evidence="3" key="1">
    <citation type="submission" date="2023-07" db="EMBL/GenBank/DDBJ databases">
        <title>Characterization of virulence traits, antimicrobial resistance genes carried by mobile genetic elements and competence in Streptococcus suis strains isolated in France.</title>
        <authorList>
            <person name="Dechene-Tempier M."/>
            <person name="Marois-Crehan C."/>
            <person name="De Boisseson C."/>
            <person name="Lucas P."/>
            <person name="Bougeard S."/>
            <person name="Libante V."/>
            <person name="Payot S."/>
        </authorList>
    </citation>
    <scope>NUCLEOTIDE SEQUENCE</scope>
    <source>
        <strain evidence="3">1551</strain>
    </source>
</reference>
<dbReference type="Proteomes" id="UP001276229">
    <property type="component" value="Unassembled WGS sequence"/>
</dbReference>
<gene>
    <name evidence="3" type="ORF">Q7V66_04460</name>
</gene>
<dbReference type="RefSeq" id="WP_318825367.1">
    <property type="nucleotide sequence ID" value="NZ_CP149804.1"/>
</dbReference>
<dbReference type="Pfam" id="PF07693">
    <property type="entry name" value="KAP_NTPase"/>
    <property type="match status" value="1"/>
</dbReference>
<dbReference type="EMBL" id="JAUTFL010000007">
    <property type="protein sequence ID" value="MDW8645404.1"/>
    <property type="molecule type" value="Genomic_DNA"/>
</dbReference>
<feature type="domain" description="KAP NTPase" evidence="2">
    <location>
        <begin position="123"/>
        <end position="189"/>
    </location>
</feature>
<organism evidence="3 4">
    <name type="scientific">Streptococcus suis</name>
    <dbReference type="NCBI Taxonomy" id="1307"/>
    <lineage>
        <taxon>Bacteria</taxon>
        <taxon>Bacillati</taxon>
        <taxon>Bacillota</taxon>
        <taxon>Bacilli</taxon>
        <taxon>Lactobacillales</taxon>
        <taxon>Streptococcaceae</taxon>
        <taxon>Streptococcus</taxon>
    </lineage>
</organism>
<sequence>MKEKICKKLKELAKKPVRRVDWSGERWFVRRYKQGLALAWIVYFLLREELVKEILRPVSSYLMDFSCIQWFYVNRLTILIVSTFLLILAKIIFSILRRCYFIRYSLLDEDAYPEYDFPFQEDLVSFLNRKEERGRNIFWLNGAWGSGKTHFIRTFFDNQLYKSREIYYISCFGIRTREQAEKVLIDEIEQHSTFGSLDHIPVVSSLVKWSYKILGLDLMKKHSLVIFDDLERVTYSEKKGDSQKEYTDSPEDYNDLLGFIDHLANHRNQKVLVLMNKEDMGNTYQKIIEGKFKPVVQTVESPSVIISKLCEKNLDMATIRKEEGGESYFAIINILLNHTFNTGRKNFRTIERILHKIRIGFTINDLEKQLSKDIRRLLWDNDLELRYSLQEKIKSSGFEGLGNNHNLEFFLDIISKLEDDSAVRNVYLTIIMIIQFSNEKIYLGERVAEMSLEEALLTLKNRDNDLKIKESELFSQINVDNVQFEVLIDGDPEAIRFNKSMLFYMLRYLHPQFEINKRSLKEYFIDSLLFEFPQEEDYLEYYYSSQFKQIFTSYQSNDFDTNEEFKYFDAWKDVIVELKERIEDNKKYFNYFTSKELDIRSIMSVTRDEKERDKLRYLNNMPRGVFPEYDAYQDWIDDQKASQV</sequence>
<evidence type="ECO:0000313" key="4">
    <source>
        <dbReference type="Proteomes" id="UP001276229"/>
    </source>
</evidence>
<keyword evidence="1" id="KW-0472">Membrane</keyword>
<keyword evidence="1" id="KW-0812">Transmembrane</keyword>
<accession>A0AAJ2PES1</accession>
<protein>
    <recommendedName>
        <fullName evidence="2">KAP NTPase domain-containing protein</fullName>
    </recommendedName>
</protein>
<dbReference type="AlphaFoldDB" id="A0AAJ2PES1"/>
<dbReference type="Gene3D" id="3.40.50.300">
    <property type="entry name" value="P-loop containing nucleotide triphosphate hydrolases"/>
    <property type="match status" value="1"/>
</dbReference>
<feature type="transmembrane region" description="Helical" evidence="1">
    <location>
        <begin position="78"/>
        <end position="96"/>
    </location>
</feature>
<evidence type="ECO:0000256" key="1">
    <source>
        <dbReference type="SAM" id="Phobius"/>
    </source>
</evidence>
<name>A0AAJ2PES1_STRSU</name>
<proteinExistence type="predicted"/>
<dbReference type="SUPFAM" id="SSF52540">
    <property type="entry name" value="P-loop containing nucleoside triphosphate hydrolases"/>
    <property type="match status" value="1"/>
</dbReference>
<evidence type="ECO:0000259" key="2">
    <source>
        <dbReference type="Pfam" id="PF07693"/>
    </source>
</evidence>
<comment type="caution">
    <text evidence="3">The sequence shown here is derived from an EMBL/GenBank/DDBJ whole genome shotgun (WGS) entry which is preliminary data.</text>
</comment>
<keyword evidence="1" id="KW-1133">Transmembrane helix</keyword>
<dbReference type="InterPro" id="IPR011646">
    <property type="entry name" value="KAP_P-loop"/>
</dbReference>